<feature type="non-terminal residue" evidence="3">
    <location>
        <position position="1"/>
    </location>
</feature>
<dbReference type="EMBL" id="JARJCW010000058">
    <property type="protein sequence ID" value="KAJ7201568.1"/>
    <property type="molecule type" value="Genomic_DNA"/>
</dbReference>
<name>A0AAD6V3Q4_9AGAR</name>
<dbReference type="AlphaFoldDB" id="A0AAD6V3Q4"/>
<keyword evidence="4" id="KW-1185">Reference proteome</keyword>
<sequence length="439" mass="49233">MNFSLRDALKCPKDLKRSRIQIFHPVSCALILDFDIRPLWLGTHWSSSAAIPTHSVLTFCAIITGTYNKDFLSLHGPHPERDSPDDPIPSPGVSSNTMLHGIYTLLVKDNTNYPVFKSFDEWKPPSRKIVPDEFFTTTFPKQVNDEESDEESMLWEGAKETLGGLSVTEAATTMDQHCAFTGEVCHLEGAHICFKSDREWYKDKKVHRQLYDRNHYPRKDNSGVDDLRNIITLGVKPHTAWDAHQLAILPLIPGTFALYFLDSKNNDLAARCHCATIELPERTDGYLVFIRLAKTVFNYLLPDAWGVPTHPSSQPTPKSRKRERSDDGAEGGGDDAGGRHVAEDDGEGDEEEEDQTTGGGAQQGRKVGLNARVKTRPTSEKENWLKDVAAACAEDGIDFPADLEACLPSLMKETRRLEKLRQQALVERRRVDLDPNLLV</sequence>
<proteinExistence type="predicted"/>
<dbReference type="Proteomes" id="UP001219525">
    <property type="component" value="Unassembled WGS sequence"/>
</dbReference>
<evidence type="ECO:0000256" key="1">
    <source>
        <dbReference type="SAM" id="MobiDB-lite"/>
    </source>
</evidence>
<organism evidence="3 4">
    <name type="scientific">Mycena pura</name>
    <dbReference type="NCBI Taxonomy" id="153505"/>
    <lineage>
        <taxon>Eukaryota</taxon>
        <taxon>Fungi</taxon>
        <taxon>Dikarya</taxon>
        <taxon>Basidiomycota</taxon>
        <taxon>Agaricomycotina</taxon>
        <taxon>Agaricomycetes</taxon>
        <taxon>Agaricomycetidae</taxon>
        <taxon>Agaricales</taxon>
        <taxon>Marasmiineae</taxon>
        <taxon>Mycenaceae</taxon>
        <taxon>Mycena</taxon>
    </lineage>
</organism>
<accession>A0AAD6V3Q4</accession>
<reference evidence="3" key="1">
    <citation type="submission" date="2023-03" db="EMBL/GenBank/DDBJ databases">
        <title>Massive genome expansion in bonnet fungi (Mycena s.s.) driven by repeated elements and novel gene families across ecological guilds.</title>
        <authorList>
            <consortium name="Lawrence Berkeley National Laboratory"/>
            <person name="Harder C.B."/>
            <person name="Miyauchi S."/>
            <person name="Viragh M."/>
            <person name="Kuo A."/>
            <person name="Thoen E."/>
            <person name="Andreopoulos B."/>
            <person name="Lu D."/>
            <person name="Skrede I."/>
            <person name="Drula E."/>
            <person name="Henrissat B."/>
            <person name="Morin E."/>
            <person name="Kohler A."/>
            <person name="Barry K."/>
            <person name="LaButti K."/>
            <person name="Morin E."/>
            <person name="Salamov A."/>
            <person name="Lipzen A."/>
            <person name="Mereny Z."/>
            <person name="Hegedus B."/>
            <person name="Baldrian P."/>
            <person name="Stursova M."/>
            <person name="Weitz H."/>
            <person name="Taylor A."/>
            <person name="Grigoriev I.V."/>
            <person name="Nagy L.G."/>
            <person name="Martin F."/>
            <person name="Kauserud H."/>
        </authorList>
    </citation>
    <scope>NUCLEOTIDE SEQUENCE</scope>
    <source>
        <strain evidence="3">9144</strain>
    </source>
</reference>
<feature type="compositionally biased region" description="Acidic residues" evidence="1">
    <location>
        <begin position="344"/>
        <end position="355"/>
    </location>
</feature>
<feature type="domain" description="HNH nuclease" evidence="2">
    <location>
        <begin position="178"/>
        <end position="248"/>
    </location>
</feature>
<comment type="caution">
    <text evidence="3">The sequence shown here is derived from an EMBL/GenBank/DDBJ whole genome shotgun (WGS) entry which is preliminary data.</text>
</comment>
<gene>
    <name evidence="3" type="ORF">GGX14DRAFT_655325</name>
</gene>
<protein>
    <recommendedName>
        <fullName evidence="2">HNH nuclease domain-containing protein</fullName>
    </recommendedName>
</protein>
<dbReference type="InterPro" id="IPR003615">
    <property type="entry name" value="HNH_nuc"/>
</dbReference>
<evidence type="ECO:0000259" key="2">
    <source>
        <dbReference type="Pfam" id="PF13391"/>
    </source>
</evidence>
<feature type="region of interest" description="Disordered" evidence="1">
    <location>
        <begin position="306"/>
        <end position="379"/>
    </location>
</feature>
<evidence type="ECO:0000313" key="4">
    <source>
        <dbReference type="Proteomes" id="UP001219525"/>
    </source>
</evidence>
<evidence type="ECO:0000313" key="3">
    <source>
        <dbReference type="EMBL" id="KAJ7201568.1"/>
    </source>
</evidence>
<dbReference type="Pfam" id="PF13391">
    <property type="entry name" value="HNH_2"/>
    <property type="match status" value="1"/>
</dbReference>